<name>A0A915IKY5_ROMCU</name>
<dbReference type="Proteomes" id="UP000887565">
    <property type="component" value="Unplaced"/>
</dbReference>
<accession>A0A915IKY5</accession>
<feature type="compositionally biased region" description="Polar residues" evidence="2">
    <location>
        <begin position="754"/>
        <end position="768"/>
    </location>
</feature>
<feature type="compositionally biased region" description="Basic and acidic residues" evidence="2">
    <location>
        <begin position="634"/>
        <end position="645"/>
    </location>
</feature>
<evidence type="ECO:0000256" key="1">
    <source>
        <dbReference type="SAM" id="Coils"/>
    </source>
</evidence>
<feature type="region of interest" description="Disordered" evidence="2">
    <location>
        <begin position="1"/>
        <end position="73"/>
    </location>
</feature>
<organism evidence="3 4">
    <name type="scientific">Romanomermis culicivorax</name>
    <name type="common">Nematode worm</name>
    <dbReference type="NCBI Taxonomy" id="13658"/>
    <lineage>
        <taxon>Eukaryota</taxon>
        <taxon>Metazoa</taxon>
        <taxon>Ecdysozoa</taxon>
        <taxon>Nematoda</taxon>
        <taxon>Enoplea</taxon>
        <taxon>Dorylaimia</taxon>
        <taxon>Mermithida</taxon>
        <taxon>Mermithoidea</taxon>
        <taxon>Mermithidae</taxon>
        <taxon>Romanomermis</taxon>
    </lineage>
</organism>
<dbReference type="OMA" id="QKNRLAY"/>
<keyword evidence="1" id="KW-0175">Coiled coil</keyword>
<feature type="compositionally biased region" description="Basic and acidic residues" evidence="2">
    <location>
        <begin position="677"/>
        <end position="726"/>
    </location>
</feature>
<reference evidence="4" key="1">
    <citation type="submission" date="2022-11" db="UniProtKB">
        <authorList>
            <consortium name="WormBaseParasite"/>
        </authorList>
    </citation>
    <scope>IDENTIFICATION</scope>
</reference>
<evidence type="ECO:0000313" key="4">
    <source>
        <dbReference type="WBParaSite" id="nRc.2.0.1.t14661-RA"/>
    </source>
</evidence>
<protein>
    <submittedName>
        <fullName evidence="4">Uncharacterized protein</fullName>
    </submittedName>
</protein>
<keyword evidence="3" id="KW-1185">Reference proteome</keyword>
<feature type="coiled-coil region" evidence="1">
    <location>
        <begin position="129"/>
        <end position="244"/>
    </location>
</feature>
<proteinExistence type="predicted"/>
<feature type="compositionally biased region" description="Low complexity" evidence="2">
    <location>
        <begin position="1"/>
        <end position="47"/>
    </location>
</feature>
<dbReference type="AlphaFoldDB" id="A0A915IKY5"/>
<feature type="region of interest" description="Disordered" evidence="2">
    <location>
        <begin position="634"/>
        <end position="768"/>
    </location>
</feature>
<feature type="coiled-coil region" evidence="1">
    <location>
        <begin position="283"/>
        <end position="331"/>
    </location>
</feature>
<feature type="compositionally biased region" description="Polar residues" evidence="2">
    <location>
        <begin position="48"/>
        <end position="60"/>
    </location>
</feature>
<dbReference type="WBParaSite" id="nRc.2.0.1.t14661-RA">
    <property type="protein sequence ID" value="nRc.2.0.1.t14661-RA"/>
    <property type="gene ID" value="nRc.2.0.1.g14661"/>
</dbReference>
<evidence type="ECO:0000256" key="2">
    <source>
        <dbReference type="SAM" id="MobiDB-lite"/>
    </source>
</evidence>
<evidence type="ECO:0000313" key="3">
    <source>
        <dbReference type="Proteomes" id="UP000887565"/>
    </source>
</evidence>
<sequence length="768" mass="86543">MSSSSGIQQPGKSSSSSSTTESSNTAATTSPGTTTTTSTSGVTTSTSDAPTNEIETSIETSNKEDGESGVTSAFTTEIEIEDDDGDRDIRKVILDEYERCLIRHGTSLADLLRLHQQESVATKKLTLKLQQATKRENKEKRKAEALNKAVDDILKGVNTMVQQPSASTDNKADALKRAVDDIRRQIDDYRRRKENLERQIEQLKAQYTQGQAKLTQKRTSEEELAKLAAQADEAKAEVVKILKDLNQSLALVNRRINTTYSVKEDPESAGEVRNVLDSLLNDVVKIVTEHRKLTESIENLRRKIEENEKHIEHAKQMNEFLTNEAKKLLAIGNRKEAQQIDPTNYEAVRKFVDETFQDVIEKLKAQNKEMGDLADTKAQAEREAQNRKADLDRELAVKQAKIDAARDALNKLNAQNEFLRGQLSREPKSPIASESETEILRNLKNVQETADKSQNAALEAQLQRSRAQNDDARRQLNDLTSAINEADEKLAAKRRELQELNEKAEQDRETNRQQLSDLDKKIVDVLREIECLERELTDLNAKSGESKQLKQELDKLSKLEKELSLKVKQMEDQLRQTENDRNRFGNDLNRNIGEYNALKSKSRLQDMRRDRVEEKLQEVKDRVADVDRKIDRERDRANALERDGAGRSSTAIAPPPMPFLSPKAERASSPSRARKSASRDDLDDQIKNLEDSRNLSKNRRDVLRRKLSEKVDDGKIKSTKMDKSLEKGPAPSVLTGSEQQYDVSGELIVDMENGKSQTAPTSSGNSND</sequence>